<evidence type="ECO:0000259" key="5">
    <source>
        <dbReference type="PROSITE" id="PS51078"/>
    </source>
</evidence>
<keyword evidence="3" id="KW-0804">Transcription</keyword>
<dbReference type="GO" id="GO:0003700">
    <property type="term" value="F:DNA-binding transcription factor activity"/>
    <property type="evidence" value="ECO:0007669"/>
    <property type="project" value="TreeGrafter"/>
</dbReference>
<dbReference type="AlphaFoldDB" id="A0A2N3PM54"/>
<dbReference type="EMBL" id="PIUM01000057">
    <property type="protein sequence ID" value="PKU21476.1"/>
    <property type="molecule type" value="Genomic_DNA"/>
</dbReference>
<sequence length="253" mass="27523">MPPPPLLVPALAKAMSIIDIVAREPGITFSQIQKNSGLAKSSTHQLISSLCQLGLLQVSTDGKHMLGLRLFELGSIAASQRIVEREALPYLRALTNDVQLTCHLGVLEGHEAVYLAKVDGNLPIKVNTWVGKRVSLYSSSLGKALLAWLPELQLDQVLTHVDWRINTPNTLPDARALKEHLALVRSRGWATDDEEDVPNIRCVSAPIRDMRGNVIAAISAVGTILQIDVERFPELAAQVCATAEKISTALGHR</sequence>
<dbReference type="Gene3D" id="3.30.450.40">
    <property type="match status" value="1"/>
</dbReference>
<evidence type="ECO:0000256" key="1">
    <source>
        <dbReference type="ARBA" id="ARBA00023015"/>
    </source>
</evidence>
<keyword evidence="7" id="KW-1185">Reference proteome</keyword>
<dbReference type="Proteomes" id="UP000233293">
    <property type="component" value="Unassembled WGS sequence"/>
</dbReference>
<protein>
    <submittedName>
        <fullName evidence="6">IclR family transcriptional regulator</fullName>
    </submittedName>
</protein>
<dbReference type="InterPro" id="IPR005471">
    <property type="entry name" value="Tscrpt_reg_IclR_N"/>
</dbReference>
<reference evidence="7" key="1">
    <citation type="submission" date="2017-12" db="EMBL/GenBank/DDBJ databases">
        <title>Draft genome sequence of Telmatospirillum siberiense 26-4b1T, an acidotolerant peatland alphaproteobacterium potentially involved in sulfur cycling.</title>
        <authorList>
            <person name="Hausmann B."/>
            <person name="Pjevac P."/>
            <person name="Schreck K."/>
            <person name="Herbold C.W."/>
            <person name="Daims H."/>
            <person name="Wagner M."/>
            <person name="Pester M."/>
            <person name="Loy A."/>
        </authorList>
    </citation>
    <scope>NUCLEOTIDE SEQUENCE [LARGE SCALE GENOMIC DNA]</scope>
    <source>
        <strain evidence="7">26-4b1</strain>
    </source>
</reference>
<feature type="domain" description="IclR-ED" evidence="5">
    <location>
        <begin position="69"/>
        <end position="252"/>
    </location>
</feature>
<dbReference type="GO" id="GO:0045892">
    <property type="term" value="P:negative regulation of DNA-templated transcription"/>
    <property type="evidence" value="ECO:0007669"/>
    <property type="project" value="TreeGrafter"/>
</dbReference>
<evidence type="ECO:0000313" key="7">
    <source>
        <dbReference type="Proteomes" id="UP000233293"/>
    </source>
</evidence>
<evidence type="ECO:0000313" key="6">
    <source>
        <dbReference type="EMBL" id="PKU21476.1"/>
    </source>
</evidence>
<dbReference type="GO" id="GO:0003677">
    <property type="term" value="F:DNA binding"/>
    <property type="evidence" value="ECO:0007669"/>
    <property type="project" value="UniProtKB-KW"/>
</dbReference>
<accession>A0A2N3PM54</accession>
<dbReference type="InterPro" id="IPR050707">
    <property type="entry name" value="HTH_MetabolicPath_Reg"/>
</dbReference>
<gene>
    <name evidence="6" type="ORF">CWS72_26565</name>
</gene>
<dbReference type="OrthoDB" id="9807558at2"/>
<evidence type="ECO:0000256" key="2">
    <source>
        <dbReference type="ARBA" id="ARBA00023125"/>
    </source>
</evidence>
<dbReference type="Pfam" id="PF01614">
    <property type="entry name" value="IclR_C"/>
    <property type="match status" value="1"/>
</dbReference>
<dbReference type="InterPro" id="IPR014757">
    <property type="entry name" value="Tscrpt_reg_IclR_C"/>
</dbReference>
<comment type="caution">
    <text evidence="6">The sequence shown here is derived from an EMBL/GenBank/DDBJ whole genome shotgun (WGS) entry which is preliminary data.</text>
</comment>
<evidence type="ECO:0000259" key="4">
    <source>
        <dbReference type="PROSITE" id="PS51077"/>
    </source>
</evidence>
<feature type="domain" description="HTH iclR-type" evidence="4">
    <location>
        <begin position="8"/>
        <end position="68"/>
    </location>
</feature>
<keyword evidence="2" id="KW-0238">DNA-binding</keyword>
<dbReference type="PANTHER" id="PTHR30136">
    <property type="entry name" value="HELIX-TURN-HELIX TRANSCRIPTIONAL REGULATOR, ICLR FAMILY"/>
    <property type="match status" value="1"/>
</dbReference>
<dbReference type="SUPFAM" id="SSF55781">
    <property type="entry name" value="GAF domain-like"/>
    <property type="match status" value="1"/>
</dbReference>
<dbReference type="InterPro" id="IPR029016">
    <property type="entry name" value="GAF-like_dom_sf"/>
</dbReference>
<evidence type="ECO:0000256" key="3">
    <source>
        <dbReference type="ARBA" id="ARBA00023163"/>
    </source>
</evidence>
<proteinExistence type="predicted"/>
<organism evidence="6 7">
    <name type="scientific">Telmatospirillum siberiense</name>
    <dbReference type="NCBI Taxonomy" id="382514"/>
    <lineage>
        <taxon>Bacteria</taxon>
        <taxon>Pseudomonadati</taxon>
        <taxon>Pseudomonadota</taxon>
        <taxon>Alphaproteobacteria</taxon>
        <taxon>Rhodospirillales</taxon>
        <taxon>Rhodospirillaceae</taxon>
        <taxon>Telmatospirillum</taxon>
    </lineage>
</organism>
<dbReference type="Gene3D" id="1.10.10.10">
    <property type="entry name" value="Winged helix-like DNA-binding domain superfamily/Winged helix DNA-binding domain"/>
    <property type="match status" value="1"/>
</dbReference>
<keyword evidence="1" id="KW-0805">Transcription regulation</keyword>
<dbReference type="InterPro" id="IPR036388">
    <property type="entry name" value="WH-like_DNA-bd_sf"/>
</dbReference>
<dbReference type="InterPro" id="IPR036390">
    <property type="entry name" value="WH_DNA-bd_sf"/>
</dbReference>
<name>A0A2N3PM54_9PROT</name>
<dbReference type="PANTHER" id="PTHR30136:SF38">
    <property type="entry name" value="TRANSCRIPTIONAL REGULATOR"/>
    <property type="match status" value="1"/>
</dbReference>
<dbReference type="PROSITE" id="PS51077">
    <property type="entry name" value="HTH_ICLR"/>
    <property type="match status" value="1"/>
</dbReference>
<dbReference type="PROSITE" id="PS51078">
    <property type="entry name" value="ICLR_ED"/>
    <property type="match status" value="1"/>
</dbReference>
<dbReference type="SMART" id="SM00346">
    <property type="entry name" value="HTH_ICLR"/>
    <property type="match status" value="1"/>
</dbReference>
<dbReference type="Pfam" id="PF09339">
    <property type="entry name" value="HTH_IclR"/>
    <property type="match status" value="1"/>
</dbReference>
<dbReference type="SUPFAM" id="SSF46785">
    <property type="entry name" value="Winged helix' DNA-binding domain"/>
    <property type="match status" value="1"/>
</dbReference>